<gene>
    <name evidence="2" type="ORF">OESDEN_02321</name>
</gene>
<evidence type="ECO:0000313" key="2">
    <source>
        <dbReference type="EMBL" id="KHJ97702.1"/>
    </source>
</evidence>
<feature type="region of interest" description="Disordered" evidence="1">
    <location>
        <begin position="1"/>
        <end position="20"/>
    </location>
</feature>
<dbReference type="AlphaFoldDB" id="A0A0B1TPG7"/>
<protein>
    <submittedName>
        <fullName evidence="2">Uncharacterized protein</fullName>
    </submittedName>
</protein>
<name>A0A0B1TPG7_OESDE</name>
<feature type="compositionally biased region" description="Polar residues" evidence="1">
    <location>
        <begin position="77"/>
        <end position="95"/>
    </location>
</feature>
<feature type="region of interest" description="Disordered" evidence="1">
    <location>
        <begin position="60"/>
        <end position="95"/>
    </location>
</feature>
<evidence type="ECO:0000313" key="3">
    <source>
        <dbReference type="Proteomes" id="UP000053660"/>
    </source>
</evidence>
<dbReference type="EMBL" id="KN549412">
    <property type="protein sequence ID" value="KHJ97702.1"/>
    <property type="molecule type" value="Genomic_DNA"/>
</dbReference>
<keyword evidence="3" id="KW-1185">Reference proteome</keyword>
<dbReference type="Proteomes" id="UP000053660">
    <property type="component" value="Unassembled WGS sequence"/>
</dbReference>
<evidence type="ECO:0000256" key="1">
    <source>
        <dbReference type="SAM" id="MobiDB-lite"/>
    </source>
</evidence>
<sequence>MCMYTPTAHYLENKTTPPVPELIPPHVRTLIINGLQSAGKPVPPTISRGWDSRVEQSIVPQQRQQQHRRFPQGNKGGVTTSGSLTLKLSMPMSSS</sequence>
<organism evidence="2 3">
    <name type="scientific">Oesophagostomum dentatum</name>
    <name type="common">Nodular worm</name>
    <dbReference type="NCBI Taxonomy" id="61180"/>
    <lineage>
        <taxon>Eukaryota</taxon>
        <taxon>Metazoa</taxon>
        <taxon>Ecdysozoa</taxon>
        <taxon>Nematoda</taxon>
        <taxon>Chromadorea</taxon>
        <taxon>Rhabditida</taxon>
        <taxon>Rhabditina</taxon>
        <taxon>Rhabditomorpha</taxon>
        <taxon>Strongyloidea</taxon>
        <taxon>Strongylidae</taxon>
        <taxon>Oesophagostomum</taxon>
    </lineage>
</organism>
<reference evidence="2 3" key="1">
    <citation type="submission" date="2014-03" db="EMBL/GenBank/DDBJ databases">
        <title>Draft genome of the hookworm Oesophagostomum dentatum.</title>
        <authorList>
            <person name="Mitreva M."/>
        </authorList>
    </citation>
    <scope>NUCLEOTIDE SEQUENCE [LARGE SCALE GENOMIC DNA]</scope>
    <source>
        <strain evidence="2 3">OD-Hann</strain>
    </source>
</reference>
<proteinExistence type="predicted"/>
<accession>A0A0B1TPG7</accession>